<keyword evidence="2" id="KW-1185">Reference proteome</keyword>
<dbReference type="RefSeq" id="WP_149690219.1">
    <property type="nucleotide sequence ID" value="NZ_SDPQ02000003.1"/>
</dbReference>
<evidence type="ECO:0000313" key="2">
    <source>
        <dbReference type="Proteomes" id="UP000380867"/>
    </source>
</evidence>
<sequence length="296" mass="32039">MRLLPRRRSGATLSVTPDRPFLPTESITATVTLDEPLDDVTDAQIEIGYVNTYTYEWARNSTTDLVGPTSAGGRSDAKDWVSAGDAPIVFAGGTLAAGTHTATVRLPSWSPGTSDPAIAWRARLKVERKGKSPEAEAPFTVVVPAPDPLPTETRLVQGERAMANSIRFEIVTDALAYRAGSVVRGTISVTPTEPVTKSATADVRFYRPQVSHPLEKPPSPVIEWFSRPHVTVAKDLMLAQGVTTEIPFELTLPADASPTVEAVHNSIHWWVLATITYAGMTGAIERARREIVVYNA</sequence>
<dbReference type="AlphaFoldDB" id="A0A5M4FAZ2"/>
<name>A0A5M4FAZ2_9ACTN</name>
<dbReference type="EMBL" id="SDPQ02000003">
    <property type="protein sequence ID" value="KAA1395556.1"/>
    <property type="molecule type" value="Genomic_DNA"/>
</dbReference>
<dbReference type="OrthoDB" id="4703397at2"/>
<comment type="caution">
    <text evidence="1">The sequence shown here is derived from an EMBL/GenBank/DDBJ whole genome shotgun (WGS) entry which is preliminary data.</text>
</comment>
<reference evidence="1" key="1">
    <citation type="submission" date="2019-09" db="EMBL/GenBank/DDBJ databases">
        <authorList>
            <person name="Li J."/>
        </authorList>
    </citation>
    <scope>NUCLEOTIDE SEQUENCE [LARGE SCALE GENOMIC DNA]</scope>
    <source>
        <strain evidence="1">JCM 14732</strain>
    </source>
</reference>
<gene>
    <name evidence="1" type="ORF">ESP70_015490</name>
</gene>
<evidence type="ECO:0008006" key="3">
    <source>
        <dbReference type="Google" id="ProtNLM"/>
    </source>
</evidence>
<organism evidence="1 2">
    <name type="scientific">Aeromicrobium ginsengisoli</name>
    <dbReference type="NCBI Taxonomy" id="363867"/>
    <lineage>
        <taxon>Bacteria</taxon>
        <taxon>Bacillati</taxon>
        <taxon>Actinomycetota</taxon>
        <taxon>Actinomycetes</taxon>
        <taxon>Propionibacteriales</taxon>
        <taxon>Nocardioidaceae</taxon>
        <taxon>Aeromicrobium</taxon>
    </lineage>
</organism>
<evidence type="ECO:0000313" key="1">
    <source>
        <dbReference type="EMBL" id="KAA1395556.1"/>
    </source>
</evidence>
<proteinExistence type="predicted"/>
<dbReference type="Proteomes" id="UP000380867">
    <property type="component" value="Unassembled WGS sequence"/>
</dbReference>
<protein>
    <recommendedName>
        <fullName evidence="3">Arrestin-like N-terminal domain-containing protein</fullName>
    </recommendedName>
</protein>
<accession>A0A5M4FAZ2</accession>